<sequence length="248" mass="27444" precursor="true">MPHMTRRRFLLTLLLAVPAGQTQANWWERAQDLLRGVTGGSTTTSGLTQAEIIDGLREALRIGTDNVVSRLGAPGGFLNDPRIRIPLPYGLNRAQEQLSRVGLSGMLDDLEVRMNRAAEAATPRARALFVNAIRDMSIQDAQSILNGPDDAATRYFESRMREPLGTEMRPIVDETLSDAGAVRVHDDLMRRYRSIPFLPEVDTDLSGHVVDRALDGVFHYLAVEEAAIRQDPARRTTELLRKVFGSGG</sequence>
<dbReference type="Pfam" id="PF13852">
    <property type="entry name" value="DUF4197"/>
    <property type="match status" value="1"/>
</dbReference>
<accession>B8GS60</accession>
<evidence type="ECO:0000256" key="1">
    <source>
        <dbReference type="SAM" id="SignalP"/>
    </source>
</evidence>
<proteinExistence type="predicted"/>
<dbReference type="AlphaFoldDB" id="B8GS60"/>
<evidence type="ECO:0008006" key="4">
    <source>
        <dbReference type="Google" id="ProtNLM"/>
    </source>
</evidence>
<gene>
    <name evidence="2" type="ordered locus">Tgr7_1681</name>
</gene>
<organism evidence="2 3">
    <name type="scientific">Thioalkalivibrio sulfidiphilus (strain HL-EbGR7)</name>
    <dbReference type="NCBI Taxonomy" id="396588"/>
    <lineage>
        <taxon>Bacteria</taxon>
        <taxon>Pseudomonadati</taxon>
        <taxon>Pseudomonadota</taxon>
        <taxon>Gammaproteobacteria</taxon>
        <taxon>Chromatiales</taxon>
        <taxon>Ectothiorhodospiraceae</taxon>
        <taxon>Thioalkalivibrio</taxon>
    </lineage>
</organism>
<dbReference type="STRING" id="396588.Tgr7_1681"/>
<dbReference type="HOGENOM" id="CLU_085032_0_0_6"/>
<dbReference type="Proteomes" id="UP000002383">
    <property type="component" value="Chromosome"/>
</dbReference>
<evidence type="ECO:0000313" key="3">
    <source>
        <dbReference type="Proteomes" id="UP000002383"/>
    </source>
</evidence>
<dbReference type="KEGG" id="tgr:Tgr7_1681"/>
<keyword evidence="3" id="KW-1185">Reference proteome</keyword>
<dbReference type="OrthoDB" id="5292580at2"/>
<feature type="chain" id="PRO_5002873124" description="DUF4197 domain-containing protein" evidence="1">
    <location>
        <begin position="25"/>
        <end position="248"/>
    </location>
</feature>
<name>B8GS60_THISH</name>
<feature type="signal peptide" evidence="1">
    <location>
        <begin position="1"/>
        <end position="24"/>
    </location>
</feature>
<dbReference type="InterPro" id="IPR025245">
    <property type="entry name" value="DUF4197"/>
</dbReference>
<keyword evidence="1" id="KW-0732">Signal</keyword>
<protein>
    <recommendedName>
        <fullName evidence="4">DUF4197 domain-containing protein</fullName>
    </recommendedName>
</protein>
<dbReference type="EMBL" id="CP001339">
    <property type="protein sequence ID" value="ACL72764.1"/>
    <property type="molecule type" value="Genomic_DNA"/>
</dbReference>
<evidence type="ECO:0000313" key="2">
    <source>
        <dbReference type="EMBL" id="ACL72764.1"/>
    </source>
</evidence>
<reference evidence="2 3" key="1">
    <citation type="journal article" date="2011" name="Stand. Genomic Sci.">
        <title>Complete genome sequence of 'Thioalkalivibrio sulfidophilus' HL-EbGr7.</title>
        <authorList>
            <person name="Muyzer G."/>
            <person name="Sorokin D.Y."/>
            <person name="Mavromatis K."/>
            <person name="Lapidus A."/>
            <person name="Clum A."/>
            <person name="Ivanova N."/>
            <person name="Pati A."/>
            <person name="d'Haeseleer P."/>
            <person name="Woyke T."/>
            <person name="Kyrpides N.C."/>
        </authorList>
    </citation>
    <scope>NUCLEOTIDE SEQUENCE [LARGE SCALE GENOMIC DNA]</scope>
    <source>
        <strain evidence="2 3">HL-EbGR7</strain>
    </source>
</reference>
<dbReference type="eggNOG" id="ENOG502Z7PK">
    <property type="taxonomic scope" value="Bacteria"/>
</dbReference>